<dbReference type="EMBL" id="JAKNSF020000060">
    <property type="protein sequence ID" value="KAK7723451.1"/>
    <property type="molecule type" value="Genomic_DNA"/>
</dbReference>
<feature type="chain" id="PRO_5046184718" description="pectin lyase" evidence="8">
    <location>
        <begin position="22"/>
        <end position="383"/>
    </location>
</feature>
<dbReference type="InterPro" id="IPR011050">
    <property type="entry name" value="Pectin_lyase_fold/virulence"/>
</dbReference>
<comment type="subcellular location">
    <subcellularLocation>
        <location evidence="1">Secreted</location>
    </subcellularLocation>
</comment>
<keyword evidence="11" id="KW-1185">Reference proteome</keyword>
<dbReference type="PANTHER" id="PTHR31683:SF16">
    <property type="entry name" value="PECTIN LYASE A-RELATED"/>
    <property type="match status" value="1"/>
</dbReference>
<evidence type="ECO:0000256" key="4">
    <source>
        <dbReference type="ARBA" id="ARBA00022729"/>
    </source>
</evidence>
<dbReference type="SMART" id="SM00656">
    <property type="entry name" value="Amb_all"/>
    <property type="match status" value="1"/>
</dbReference>
<evidence type="ECO:0000256" key="5">
    <source>
        <dbReference type="ARBA" id="ARBA00023239"/>
    </source>
</evidence>
<dbReference type="Proteomes" id="UP001430848">
    <property type="component" value="Unassembled WGS sequence"/>
</dbReference>
<organism evidence="10 11">
    <name type="scientific">Diaporthe eres</name>
    <name type="common">Phomopsis oblonga</name>
    <dbReference type="NCBI Taxonomy" id="83184"/>
    <lineage>
        <taxon>Eukaryota</taxon>
        <taxon>Fungi</taxon>
        <taxon>Dikarya</taxon>
        <taxon>Ascomycota</taxon>
        <taxon>Pezizomycotina</taxon>
        <taxon>Sordariomycetes</taxon>
        <taxon>Sordariomycetidae</taxon>
        <taxon>Diaporthales</taxon>
        <taxon>Diaporthaceae</taxon>
        <taxon>Diaporthe</taxon>
        <taxon>Diaporthe eres species complex</taxon>
    </lineage>
</organism>
<dbReference type="InterPro" id="IPR012334">
    <property type="entry name" value="Pectin_lyas_fold"/>
</dbReference>
<feature type="domain" description="Pectate lyase" evidence="9">
    <location>
        <begin position="96"/>
        <end position="303"/>
    </location>
</feature>
<evidence type="ECO:0000256" key="7">
    <source>
        <dbReference type="ARBA" id="ARBA00039082"/>
    </source>
</evidence>
<proteinExistence type="inferred from homology"/>
<dbReference type="SUPFAM" id="SSF51126">
    <property type="entry name" value="Pectin lyase-like"/>
    <property type="match status" value="1"/>
</dbReference>
<dbReference type="InterPro" id="IPR045032">
    <property type="entry name" value="PEL"/>
</dbReference>
<sequence length="383" mass="40663">MRSAGIATAVLATLVAGAVNAGTVSVSGKAEGFASGVTGGGDATPVYPADIEELKTYLTSDEPQVVVLDKTFDFLNSEGTKTETGCAPYTTEAGCQQAIDATGTWCSSDVPSVEVTYDVAATEGIELGSNKTIIGVDDKGVIIGKGFRMTNGASNIIIQNIKIENLNPQYVWGGDALTFSGADLIWVDHVTTQDLGRQHYVFGQTPSHRITLSNNDINGNTNYSAGCDTYHYWTIELVGTDDQITFKNNYIHHTAGRSPALSGSTLFHAVNSVWEDNNGHAIEGDTNGQGLFEGCVFKDVKQTVVDDFKGHLFSVGSTSATRNYCKLYLGRNCVENIITNSSEFAKDDTSFFSNFTGLTVASAESPSTIQDTVPSSAGFGKLS</sequence>
<feature type="signal peptide" evidence="8">
    <location>
        <begin position="1"/>
        <end position="21"/>
    </location>
</feature>
<comment type="similarity">
    <text evidence="2">Belongs to the polysaccharide lyase 1 family.</text>
</comment>
<evidence type="ECO:0000313" key="10">
    <source>
        <dbReference type="EMBL" id="KAK7723451.1"/>
    </source>
</evidence>
<dbReference type="InterPro" id="IPR002022">
    <property type="entry name" value="Pec_lyase"/>
</dbReference>
<reference evidence="10 11" key="1">
    <citation type="submission" date="2024-02" db="EMBL/GenBank/DDBJ databases">
        <title>De novo assembly and annotation of 12 fungi associated with fruit tree decline syndrome in Ontario, Canada.</title>
        <authorList>
            <person name="Sulman M."/>
            <person name="Ellouze W."/>
            <person name="Ilyukhin E."/>
        </authorList>
    </citation>
    <scope>NUCLEOTIDE SEQUENCE [LARGE SCALE GENOMIC DNA]</scope>
    <source>
        <strain evidence="10 11">M169</strain>
    </source>
</reference>
<keyword evidence="3" id="KW-0964">Secreted</keyword>
<evidence type="ECO:0000259" key="9">
    <source>
        <dbReference type="SMART" id="SM00656"/>
    </source>
</evidence>
<gene>
    <name evidence="10" type="ORF">SLS63_008863</name>
</gene>
<dbReference type="Gene3D" id="2.160.20.10">
    <property type="entry name" value="Single-stranded right-handed beta-helix, Pectin lyase-like"/>
    <property type="match status" value="1"/>
</dbReference>
<comment type="catalytic activity">
    <reaction evidence="6">
        <text>Eliminative cleavage of (1-&gt;4)-alpha-D-galacturonan methyl ester to give oligosaccharides with 4-deoxy-6-O-methyl-alpha-D-galact-4-enuronosyl groups at their non-reducing ends.</text>
        <dbReference type="EC" id="4.2.2.10"/>
    </reaction>
</comment>
<protein>
    <recommendedName>
        <fullName evidence="7">pectin lyase</fullName>
        <ecNumber evidence="7">4.2.2.10</ecNumber>
    </recommendedName>
</protein>
<keyword evidence="5" id="KW-0456">Lyase</keyword>
<evidence type="ECO:0000256" key="2">
    <source>
        <dbReference type="ARBA" id="ARBA00010980"/>
    </source>
</evidence>
<evidence type="ECO:0000256" key="3">
    <source>
        <dbReference type="ARBA" id="ARBA00022525"/>
    </source>
</evidence>
<accession>A0ABR1P1G4</accession>
<evidence type="ECO:0000313" key="11">
    <source>
        <dbReference type="Proteomes" id="UP001430848"/>
    </source>
</evidence>
<comment type="caution">
    <text evidence="10">The sequence shown here is derived from an EMBL/GenBank/DDBJ whole genome shotgun (WGS) entry which is preliminary data.</text>
</comment>
<dbReference type="PANTHER" id="PTHR31683">
    <property type="entry name" value="PECTATE LYASE 18-RELATED"/>
    <property type="match status" value="1"/>
</dbReference>
<evidence type="ECO:0000256" key="1">
    <source>
        <dbReference type="ARBA" id="ARBA00004613"/>
    </source>
</evidence>
<dbReference type="EC" id="4.2.2.10" evidence="7"/>
<evidence type="ECO:0000256" key="8">
    <source>
        <dbReference type="SAM" id="SignalP"/>
    </source>
</evidence>
<name>A0ABR1P1G4_DIAER</name>
<keyword evidence="4 8" id="KW-0732">Signal</keyword>
<evidence type="ECO:0000256" key="6">
    <source>
        <dbReference type="ARBA" id="ARBA00036818"/>
    </source>
</evidence>